<feature type="compositionally biased region" description="Low complexity" evidence="5">
    <location>
        <begin position="764"/>
        <end position="778"/>
    </location>
</feature>
<dbReference type="SUPFAM" id="SSF48726">
    <property type="entry name" value="Immunoglobulin"/>
    <property type="match status" value="1"/>
</dbReference>
<dbReference type="InterPro" id="IPR007110">
    <property type="entry name" value="Ig-like_dom"/>
</dbReference>
<comment type="similarity">
    <text evidence="1">Belongs to the semaphorin family.</text>
</comment>
<dbReference type="GO" id="GO:0071526">
    <property type="term" value="P:semaphorin-plexin signaling pathway"/>
    <property type="evidence" value="ECO:0007669"/>
    <property type="project" value="TreeGrafter"/>
</dbReference>
<name>A0A6F9DID3_9ASCI</name>
<evidence type="ECO:0000256" key="6">
    <source>
        <dbReference type="SAM" id="Phobius"/>
    </source>
</evidence>
<dbReference type="PROSITE" id="PS51004">
    <property type="entry name" value="SEMA"/>
    <property type="match status" value="1"/>
</dbReference>
<dbReference type="InterPro" id="IPR036179">
    <property type="entry name" value="Ig-like_dom_sf"/>
</dbReference>
<dbReference type="PANTHER" id="PTHR11036">
    <property type="entry name" value="SEMAPHORIN"/>
    <property type="match status" value="1"/>
</dbReference>
<dbReference type="SMART" id="SM00630">
    <property type="entry name" value="Sema"/>
    <property type="match status" value="1"/>
</dbReference>
<feature type="compositionally biased region" description="Polar residues" evidence="5">
    <location>
        <begin position="685"/>
        <end position="698"/>
    </location>
</feature>
<reference evidence="10" key="1">
    <citation type="submission" date="2020-04" db="EMBL/GenBank/DDBJ databases">
        <authorList>
            <person name="Neveu A P."/>
        </authorList>
    </citation>
    <scope>NUCLEOTIDE SEQUENCE</scope>
    <source>
        <tissue evidence="10">Whole embryo</tissue>
    </source>
</reference>
<dbReference type="Gene3D" id="2.130.10.10">
    <property type="entry name" value="YVTN repeat-like/Quinoprotein amine dehydrogenase"/>
    <property type="match status" value="1"/>
</dbReference>
<feature type="region of interest" description="Disordered" evidence="5">
    <location>
        <begin position="906"/>
        <end position="1052"/>
    </location>
</feature>
<feature type="domain" description="Sema" evidence="9">
    <location>
        <begin position="30"/>
        <end position="504"/>
    </location>
</feature>
<dbReference type="InterPro" id="IPR001627">
    <property type="entry name" value="Semap_dom"/>
</dbReference>
<dbReference type="CDD" id="cd00096">
    <property type="entry name" value="Ig"/>
    <property type="match status" value="1"/>
</dbReference>
<dbReference type="SMART" id="SM00423">
    <property type="entry name" value="PSI"/>
    <property type="match status" value="1"/>
</dbReference>
<dbReference type="AlphaFoldDB" id="A0A6F9DID3"/>
<dbReference type="Gene3D" id="2.60.40.10">
    <property type="entry name" value="Immunoglobulins"/>
    <property type="match status" value="1"/>
</dbReference>
<dbReference type="PANTHER" id="PTHR11036:SF85">
    <property type="entry name" value="SI:CH211-113G11.6 ISOFORM X1"/>
    <property type="match status" value="1"/>
</dbReference>
<dbReference type="GO" id="GO:0007411">
    <property type="term" value="P:axon guidance"/>
    <property type="evidence" value="ECO:0007669"/>
    <property type="project" value="TreeGrafter"/>
</dbReference>
<evidence type="ECO:0000313" key="10">
    <source>
        <dbReference type="EMBL" id="CAB3263217.1"/>
    </source>
</evidence>
<keyword evidence="6" id="KW-0472">Membrane</keyword>
<dbReference type="Gene3D" id="3.30.1680.10">
    <property type="entry name" value="ligand-binding face of the semaphorins, domain 2"/>
    <property type="match status" value="1"/>
</dbReference>
<evidence type="ECO:0000256" key="7">
    <source>
        <dbReference type="SAM" id="SignalP"/>
    </source>
</evidence>
<feature type="region of interest" description="Disordered" evidence="5">
    <location>
        <begin position="825"/>
        <end position="852"/>
    </location>
</feature>
<dbReference type="InterPro" id="IPR016201">
    <property type="entry name" value="PSI"/>
</dbReference>
<dbReference type="InterPro" id="IPR015943">
    <property type="entry name" value="WD40/YVTN_repeat-like_dom_sf"/>
</dbReference>
<feature type="region of interest" description="Disordered" evidence="5">
    <location>
        <begin position="663"/>
        <end position="698"/>
    </location>
</feature>
<gene>
    <name evidence="10" type="primary">LOC104266434-001</name>
</gene>
<evidence type="ECO:0000259" key="9">
    <source>
        <dbReference type="PROSITE" id="PS51004"/>
    </source>
</evidence>
<organism evidence="10">
    <name type="scientific">Phallusia mammillata</name>
    <dbReference type="NCBI Taxonomy" id="59560"/>
    <lineage>
        <taxon>Eukaryota</taxon>
        <taxon>Metazoa</taxon>
        <taxon>Chordata</taxon>
        <taxon>Tunicata</taxon>
        <taxon>Ascidiacea</taxon>
        <taxon>Phlebobranchia</taxon>
        <taxon>Ascidiidae</taxon>
        <taxon>Phallusia</taxon>
    </lineage>
</organism>
<dbReference type="GO" id="GO:0030215">
    <property type="term" value="F:semaphorin receptor binding"/>
    <property type="evidence" value="ECO:0007669"/>
    <property type="project" value="InterPro"/>
</dbReference>
<feature type="compositionally biased region" description="Low complexity" evidence="5">
    <location>
        <begin position="663"/>
        <end position="672"/>
    </location>
</feature>
<proteinExistence type="evidence at transcript level"/>
<feature type="compositionally biased region" description="Low complexity" evidence="5">
    <location>
        <begin position="1026"/>
        <end position="1039"/>
    </location>
</feature>
<dbReference type="Pfam" id="PF01403">
    <property type="entry name" value="Sema"/>
    <property type="match status" value="1"/>
</dbReference>
<keyword evidence="3" id="KW-0325">Glycoprotein</keyword>
<sequence length="1052" mass="114259">MKAICCLFGLSTLLLLLLLTDHATCNDRPFVDVPISNLKTEAFSSPNATKYKSMRIYDGKLYVGGKENLYIQNADNISIRSGEPVLWQVKTTDKEQCRSLPDSVAGANGENCFNFVRNVLPYNSTHMVLCGTMTINPKNAFLRLQDNTIHEDDVILQPLCSKEPSEALTSQRVQSDGAFSSFISTSRPGKAMKIIKNLPNSPPLHSTQGRGKMIDDNSQFIASFLADDVMMGHTMKKAYFVFNENTPDLIGNQYGTRIAQLCANDLGGSWQSSEFTSFLKVPLVCQSQGTQPFQFSEATDITISSDGIIYGTFTRKNQDFQMSALCAFKLKDVQEAFHSSQFYSADSESLQKVSNAEVQSLGLQPGICAYPGMQGVENATSKDLPLEFCKFISNHPLVAQTVRSSTLDGSPSNGGTVLSKLQETFVKIAVHKITALDGTSYDVIFVGTASGKILKYVKIQGSKGDSRQLAQYDVSNTGISNLVISPVTSQLYVDTTDKIIQIPLSNCDVYTSSCPDCDPCRMCVLSRDPMCGWDASSKKCVDVTNSQPGSALQSVANGDPGICGKLNSSVVEKIVKVGETLILGDPIESPSVTVQWYLNGSDHDQITQGPNYRQSKDGRLEFTPFMKDNYGSYVCKHMADGSVVSRTEIICKDGTTKVTVGTGSTVTTSNTSPIGSSPKDKETNPVENTTLSSIPTNQPAAGAGPSIVIVISVFSVALVLLVLVLVGYHYRKRWFNKGGKRYNPENKPPQNNHQDIQPLEAQENNSNNTYSNRNTISYDRSASTKPLLQKSFDIADGLDSTPNTKKVAKVNPMKQQFEEDGIAYIDETDGGPSSPGLQPETKSRKLPQRTKSIPANKIMVSFGDDFSVKCSSIRRHPKRGTLVMELECPDDVEIEEDEVTPLDFTFAGKNEDAPSTQNTPESGRSGVLPATRAHGASFDTDSDSTLKAASVSGSRASDVTSSAASTPRQRDFPAPVSQPLLASSYNNRLHNQTSPRRDPPISPRWNGRTPSPTTNLRPYSARSEKSPTSTASSSSTSSADKYVTPPPSPVKS</sequence>
<evidence type="ECO:0000256" key="3">
    <source>
        <dbReference type="ARBA" id="ARBA00023180"/>
    </source>
</evidence>
<dbReference type="InterPro" id="IPR013783">
    <property type="entry name" value="Ig-like_fold"/>
</dbReference>
<dbReference type="InterPro" id="IPR036352">
    <property type="entry name" value="Semap_dom_sf"/>
</dbReference>
<evidence type="ECO:0000256" key="2">
    <source>
        <dbReference type="ARBA" id="ARBA00023157"/>
    </source>
</evidence>
<feature type="compositionally biased region" description="Polar residues" evidence="5">
    <location>
        <begin position="1008"/>
        <end position="1017"/>
    </location>
</feature>
<feature type="domain" description="Ig-like" evidence="8">
    <location>
        <begin position="548"/>
        <end position="645"/>
    </location>
</feature>
<evidence type="ECO:0000256" key="4">
    <source>
        <dbReference type="PROSITE-ProRule" id="PRU00352"/>
    </source>
</evidence>
<feature type="signal peptide" evidence="7">
    <location>
        <begin position="1"/>
        <end position="25"/>
    </location>
</feature>
<dbReference type="GO" id="GO:0045499">
    <property type="term" value="F:chemorepellent activity"/>
    <property type="evidence" value="ECO:0007669"/>
    <property type="project" value="TreeGrafter"/>
</dbReference>
<keyword evidence="6" id="KW-1133">Transmembrane helix</keyword>
<evidence type="ECO:0000256" key="5">
    <source>
        <dbReference type="SAM" id="MobiDB-lite"/>
    </source>
</evidence>
<evidence type="ECO:0000256" key="1">
    <source>
        <dbReference type="ARBA" id="ARBA00009492"/>
    </source>
</evidence>
<keyword evidence="6" id="KW-0812">Transmembrane</keyword>
<feature type="chain" id="PRO_5026317075" evidence="7">
    <location>
        <begin position="26"/>
        <end position="1052"/>
    </location>
</feature>
<evidence type="ECO:0000259" key="8">
    <source>
        <dbReference type="PROSITE" id="PS50835"/>
    </source>
</evidence>
<dbReference type="SUPFAM" id="SSF103575">
    <property type="entry name" value="Plexin repeat"/>
    <property type="match status" value="1"/>
</dbReference>
<dbReference type="SUPFAM" id="SSF101912">
    <property type="entry name" value="Sema domain"/>
    <property type="match status" value="1"/>
</dbReference>
<feature type="compositionally biased region" description="Polar residues" evidence="5">
    <location>
        <begin position="943"/>
        <end position="967"/>
    </location>
</feature>
<protein>
    <submittedName>
        <fullName evidence="10">Uncharacterized protein LOC104266434</fullName>
    </submittedName>
</protein>
<dbReference type="GO" id="GO:0005886">
    <property type="term" value="C:plasma membrane"/>
    <property type="evidence" value="ECO:0007669"/>
    <property type="project" value="TreeGrafter"/>
</dbReference>
<dbReference type="GO" id="GO:0030335">
    <property type="term" value="P:positive regulation of cell migration"/>
    <property type="evidence" value="ECO:0007669"/>
    <property type="project" value="TreeGrafter"/>
</dbReference>
<feature type="transmembrane region" description="Helical" evidence="6">
    <location>
        <begin position="707"/>
        <end position="730"/>
    </location>
</feature>
<feature type="compositionally biased region" description="Polar residues" evidence="5">
    <location>
        <begin position="980"/>
        <end position="994"/>
    </location>
</feature>
<keyword evidence="7" id="KW-0732">Signal</keyword>
<dbReference type="InterPro" id="IPR027231">
    <property type="entry name" value="Semaphorin"/>
</dbReference>
<dbReference type="EMBL" id="LR787355">
    <property type="protein sequence ID" value="CAB3263217.1"/>
    <property type="molecule type" value="mRNA"/>
</dbReference>
<keyword evidence="2" id="KW-1015">Disulfide bond</keyword>
<feature type="compositionally biased region" description="Polar residues" evidence="5">
    <location>
        <begin position="913"/>
        <end position="922"/>
    </location>
</feature>
<dbReference type="PROSITE" id="PS50835">
    <property type="entry name" value="IG_LIKE"/>
    <property type="match status" value="1"/>
</dbReference>
<comment type="caution">
    <text evidence="4">Lacks conserved residue(s) required for the propagation of feature annotation.</text>
</comment>
<accession>A0A6F9DID3</accession>
<feature type="region of interest" description="Disordered" evidence="5">
    <location>
        <begin position="760"/>
        <end position="782"/>
    </location>
</feature>